<gene>
    <name evidence="2" type="ORF">H7U32_09405</name>
</gene>
<dbReference type="GO" id="GO:0015074">
    <property type="term" value="P:DNA integration"/>
    <property type="evidence" value="ECO:0007669"/>
    <property type="project" value="InterPro"/>
</dbReference>
<proteinExistence type="predicted"/>
<name>A0A939BAM0_9BIFI</name>
<comment type="caution">
    <text evidence="2">The sequence shown here is derived from an EMBL/GenBank/DDBJ whole genome shotgun (WGS) entry which is preliminary data.</text>
</comment>
<accession>A0A939BAM0</accession>
<protein>
    <submittedName>
        <fullName evidence="2">Transposase</fullName>
    </submittedName>
</protein>
<dbReference type="InterPro" id="IPR001584">
    <property type="entry name" value="Integrase_cat-core"/>
</dbReference>
<keyword evidence="3" id="KW-1185">Reference proteome</keyword>
<evidence type="ECO:0000313" key="3">
    <source>
        <dbReference type="Proteomes" id="UP000718821"/>
    </source>
</evidence>
<reference evidence="2" key="1">
    <citation type="submission" date="2020-08" db="EMBL/GenBank/DDBJ databases">
        <authorList>
            <person name="Cejkova D."/>
            <person name="Kubasova T."/>
            <person name="Jahodarova E."/>
            <person name="Rychlik I."/>
        </authorList>
    </citation>
    <scope>NUCLEOTIDE SEQUENCE</scope>
    <source>
        <strain evidence="2">An836</strain>
    </source>
</reference>
<evidence type="ECO:0000259" key="1">
    <source>
        <dbReference type="PROSITE" id="PS50994"/>
    </source>
</evidence>
<dbReference type="Proteomes" id="UP000718821">
    <property type="component" value="Unassembled WGS sequence"/>
</dbReference>
<dbReference type="Pfam" id="PF13333">
    <property type="entry name" value="rve_2"/>
    <property type="match status" value="1"/>
</dbReference>
<dbReference type="AlphaFoldDB" id="A0A939BAM0"/>
<dbReference type="PROSITE" id="PS50994">
    <property type="entry name" value="INTEGRASE"/>
    <property type="match status" value="1"/>
</dbReference>
<feature type="domain" description="Integrase catalytic" evidence="1">
    <location>
        <begin position="39"/>
        <end position="201"/>
    </location>
</feature>
<dbReference type="Gene3D" id="3.30.420.10">
    <property type="entry name" value="Ribonuclease H-like superfamily/Ribonuclease H"/>
    <property type="match status" value="1"/>
</dbReference>
<dbReference type="InterPro" id="IPR012337">
    <property type="entry name" value="RNaseH-like_sf"/>
</dbReference>
<dbReference type="GO" id="GO:0003676">
    <property type="term" value="F:nucleic acid binding"/>
    <property type="evidence" value="ECO:0007669"/>
    <property type="project" value="InterPro"/>
</dbReference>
<dbReference type="InterPro" id="IPR050900">
    <property type="entry name" value="Transposase_IS3/IS150/IS904"/>
</dbReference>
<dbReference type="SUPFAM" id="SSF53098">
    <property type="entry name" value="Ribonuclease H-like"/>
    <property type="match status" value="1"/>
</dbReference>
<sequence length="205" mass="23218">MRELGLRCPIRRGRAYRRHRSYRGVVGRTFGNVIGRGFSADGPWRKMGADVAGFRLSSGKACLAPVYDFAGKEIVARCVSRGPSMLRRQRMLAGLFAAKPGGARPMLHSDMGWQCQRASYVNALAGNGFVQSMSRKGNRLDNAATEQVFGHLRDEFFRGRDRDTFEGFKTDLDECIWRWNHVRRQVKLDGMTPVEYRDRALQKAA</sequence>
<dbReference type="PANTHER" id="PTHR46889:SF4">
    <property type="entry name" value="TRANSPOSASE INSO FOR INSERTION SEQUENCE ELEMENT IS911B-RELATED"/>
    <property type="match status" value="1"/>
</dbReference>
<organism evidence="2 3">
    <name type="scientific">Bifidobacterium pullorum subsp. saeculare</name>
    <dbReference type="NCBI Taxonomy" id="78257"/>
    <lineage>
        <taxon>Bacteria</taxon>
        <taxon>Bacillati</taxon>
        <taxon>Actinomycetota</taxon>
        <taxon>Actinomycetes</taxon>
        <taxon>Bifidobacteriales</taxon>
        <taxon>Bifidobacteriaceae</taxon>
        <taxon>Bifidobacterium</taxon>
    </lineage>
</organism>
<evidence type="ECO:0000313" key="2">
    <source>
        <dbReference type="EMBL" id="MBM6700490.1"/>
    </source>
</evidence>
<dbReference type="InterPro" id="IPR036397">
    <property type="entry name" value="RNaseH_sf"/>
</dbReference>
<reference evidence="2" key="2">
    <citation type="journal article" date="2021" name="Sci. Rep.">
        <title>The distribution of antibiotic resistance genes in chicken gut microbiota commensals.</title>
        <authorList>
            <person name="Juricova H."/>
            <person name="Matiasovicova J."/>
            <person name="Kubasova T."/>
            <person name="Cejkova D."/>
            <person name="Rychlik I."/>
        </authorList>
    </citation>
    <scope>NUCLEOTIDE SEQUENCE</scope>
    <source>
        <strain evidence="2">An836</strain>
    </source>
</reference>
<dbReference type="EMBL" id="JACLYU010000068">
    <property type="protein sequence ID" value="MBM6700490.1"/>
    <property type="molecule type" value="Genomic_DNA"/>
</dbReference>
<dbReference type="PANTHER" id="PTHR46889">
    <property type="entry name" value="TRANSPOSASE INSF FOR INSERTION SEQUENCE IS3B-RELATED"/>
    <property type="match status" value="1"/>
</dbReference>